<dbReference type="EMBL" id="CAXAMM010041385">
    <property type="protein sequence ID" value="CAK9099138.1"/>
    <property type="molecule type" value="Genomic_DNA"/>
</dbReference>
<feature type="region of interest" description="Disordered" evidence="1">
    <location>
        <begin position="330"/>
        <end position="360"/>
    </location>
</feature>
<dbReference type="Proteomes" id="UP001642464">
    <property type="component" value="Unassembled WGS sequence"/>
</dbReference>
<evidence type="ECO:0000256" key="1">
    <source>
        <dbReference type="SAM" id="MobiDB-lite"/>
    </source>
</evidence>
<evidence type="ECO:0000313" key="2">
    <source>
        <dbReference type="EMBL" id="CAK9099138.1"/>
    </source>
</evidence>
<feature type="compositionally biased region" description="Low complexity" evidence="1">
    <location>
        <begin position="341"/>
        <end position="352"/>
    </location>
</feature>
<proteinExistence type="predicted"/>
<reference evidence="2 3" key="1">
    <citation type="submission" date="2024-02" db="EMBL/GenBank/DDBJ databases">
        <authorList>
            <person name="Chen Y."/>
            <person name="Shah S."/>
            <person name="Dougan E. K."/>
            <person name="Thang M."/>
            <person name="Chan C."/>
        </authorList>
    </citation>
    <scope>NUCLEOTIDE SEQUENCE [LARGE SCALE GENOMIC DNA]</scope>
</reference>
<protein>
    <recommendedName>
        <fullName evidence="4">Peroxisomal membrane protein PEX16</fullName>
    </recommendedName>
</protein>
<evidence type="ECO:0008006" key="4">
    <source>
        <dbReference type="Google" id="ProtNLM"/>
    </source>
</evidence>
<evidence type="ECO:0000313" key="3">
    <source>
        <dbReference type="Proteomes" id="UP001642464"/>
    </source>
</evidence>
<organism evidence="2 3">
    <name type="scientific">Durusdinium trenchii</name>
    <dbReference type="NCBI Taxonomy" id="1381693"/>
    <lineage>
        <taxon>Eukaryota</taxon>
        <taxon>Sar</taxon>
        <taxon>Alveolata</taxon>
        <taxon>Dinophyceae</taxon>
        <taxon>Suessiales</taxon>
        <taxon>Symbiodiniaceae</taxon>
        <taxon>Durusdinium</taxon>
    </lineage>
</organism>
<gene>
    <name evidence="2" type="ORF">SCF082_LOCUS46436</name>
</gene>
<keyword evidence="3" id="KW-1185">Reference proteome</keyword>
<accession>A0ABP0REW3</accession>
<comment type="caution">
    <text evidence="2">The sequence shown here is derived from an EMBL/GenBank/DDBJ whole genome shotgun (WGS) entry which is preliminary data.</text>
</comment>
<sequence length="443" mass="47598">MASSSAAGVDGDFDEALRISWQQLEPSVHRMPWESGVVGFALGRLSFLQLVMPNAGISLQRPAAKTVRPAAAEDDARHVTVISQWAAVLLSVPEASWACTIIEDIAGLKSTATLLKRLGAMRKFMTWSSAQKLAALPFRESYLYAYVRHLWDSQAASTSAQSFVEAVRFSWALFGIDGEPISKRVSGAAAKLAARSGPIKQAPPLSVEQVKELEFAVVHAESCQDRLLAGSLLVLLYARCRFGDGQRATSLIVDLAGASSSTGFVELAVRAYKTATSARKKRQILPVVAPIFSLSGLAWFDAWMAARAGLGLPKEGSLSAPRSLGCRDTDAASLTEDSDDGAASAASGFGSESDSDPEHLDDEASLLQLVPMRPRVLHAAGGRIVFRRKYSGICHVGKSDNERLECGRPVSDNFAQELSVSVSAVKCKTCFREHRESVEARLS</sequence>
<name>A0ABP0REW3_9DINO</name>